<feature type="region of interest" description="Disordered" evidence="1">
    <location>
        <begin position="72"/>
        <end position="110"/>
    </location>
</feature>
<name>A0A5B7EG83_PORTR</name>
<dbReference type="EMBL" id="VSRR010002604">
    <property type="protein sequence ID" value="MPC32317.1"/>
    <property type="molecule type" value="Genomic_DNA"/>
</dbReference>
<evidence type="ECO:0000313" key="2">
    <source>
        <dbReference type="EMBL" id="MPC32317.1"/>
    </source>
</evidence>
<dbReference type="AlphaFoldDB" id="A0A5B7EG83"/>
<feature type="compositionally biased region" description="Basic and acidic residues" evidence="1">
    <location>
        <begin position="78"/>
        <end position="94"/>
    </location>
</feature>
<dbReference type="Proteomes" id="UP000324222">
    <property type="component" value="Unassembled WGS sequence"/>
</dbReference>
<comment type="caution">
    <text evidence="2">The sequence shown here is derived from an EMBL/GenBank/DDBJ whole genome shotgun (WGS) entry which is preliminary data.</text>
</comment>
<evidence type="ECO:0000256" key="1">
    <source>
        <dbReference type="SAM" id="MobiDB-lite"/>
    </source>
</evidence>
<accession>A0A5B7EG83</accession>
<proteinExistence type="predicted"/>
<gene>
    <name evidence="2" type="ORF">E2C01_025627</name>
</gene>
<keyword evidence="3" id="KW-1185">Reference proteome</keyword>
<evidence type="ECO:0000313" key="3">
    <source>
        <dbReference type="Proteomes" id="UP000324222"/>
    </source>
</evidence>
<organism evidence="2 3">
    <name type="scientific">Portunus trituberculatus</name>
    <name type="common">Swimming crab</name>
    <name type="synonym">Neptunus trituberculatus</name>
    <dbReference type="NCBI Taxonomy" id="210409"/>
    <lineage>
        <taxon>Eukaryota</taxon>
        <taxon>Metazoa</taxon>
        <taxon>Ecdysozoa</taxon>
        <taxon>Arthropoda</taxon>
        <taxon>Crustacea</taxon>
        <taxon>Multicrustacea</taxon>
        <taxon>Malacostraca</taxon>
        <taxon>Eumalacostraca</taxon>
        <taxon>Eucarida</taxon>
        <taxon>Decapoda</taxon>
        <taxon>Pleocyemata</taxon>
        <taxon>Brachyura</taxon>
        <taxon>Eubrachyura</taxon>
        <taxon>Portunoidea</taxon>
        <taxon>Portunidae</taxon>
        <taxon>Portuninae</taxon>
        <taxon>Portunus</taxon>
    </lineage>
</organism>
<sequence length="110" mass="12235">MMGMTKRRWLGMWAAEMAVVQDEEKEEEEEEEGQGGERGVVWLKGRVRCVGTVGQGNSGGCVRDSYRHSEAGQSNFLREGEGGTRKTGAREGNKWTRVRARGASREACVR</sequence>
<protein>
    <submittedName>
        <fullName evidence="2">Uncharacterized protein</fullName>
    </submittedName>
</protein>
<reference evidence="2 3" key="1">
    <citation type="submission" date="2019-05" db="EMBL/GenBank/DDBJ databases">
        <title>Another draft genome of Portunus trituberculatus and its Hox gene families provides insights of decapod evolution.</title>
        <authorList>
            <person name="Jeong J.-H."/>
            <person name="Song I."/>
            <person name="Kim S."/>
            <person name="Choi T."/>
            <person name="Kim D."/>
            <person name="Ryu S."/>
            <person name="Kim W."/>
        </authorList>
    </citation>
    <scope>NUCLEOTIDE SEQUENCE [LARGE SCALE GENOMIC DNA]</scope>
    <source>
        <tissue evidence="2">Muscle</tissue>
    </source>
</reference>